<evidence type="ECO:0000256" key="1">
    <source>
        <dbReference type="ARBA" id="ARBA00007227"/>
    </source>
</evidence>
<proteinExistence type="inferred from homology"/>
<dbReference type="InterPro" id="IPR010359">
    <property type="entry name" value="IrrE_HExxH"/>
</dbReference>
<dbReference type="SMART" id="SM00530">
    <property type="entry name" value="HTH_XRE"/>
    <property type="match status" value="1"/>
</dbReference>
<dbReference type="EMBL" id="BJYK01000005">
    <property type="protein sequence ID" value="GEN80249.1"/>
    <property type="molecule type" value="Genomic_DNA"/>
</dbReference>
<name>A0A511YYH7_9CELL</name>
<dbReference type="GO" id="GO:0003677">
    <property type="term" value="F:DNA binding"/>
    <property type="evidence" value="ECO:0007669"/>
    <property type="project" value="UniProtKB-KW"/>
</dbReference>
<dbReference type="InterPro" id="IPR010982">
    <property type="entry name" value="Lambda_DNA-bd_dom_sf"/>
</dbReference>
<keyword evidence="4" id="KW-1185">Reference proteome</keyword>
<dbReference type="Proteomes" id="UP000321484">
    <property type="component" value="Unassembled WGS sequence"/>
</dbReference>
<dbReference type="PANTHER" id="PTHR43236">
    <property type="entry name" value="ANTITOXIN HIGA1"/>
    <property type="match status" value="1"/>
</dbReference>
<keyword evidence="3" id="KW-0238">DNA-binding</keyword>
<gene>
    <name evidence="3" type="ORF">AFE02nite_19830</name>
</gene>
<dbReference type="AlphaFoldDB" id="A0A511YYH7"/>
<accession>A0A511YYH7</accession>
<dbReference type="SUPFAM" id="SSF47413">
    <property type="entry name" value="lambda repressor-like DNA-binding domains"/>
    <property type="match status" value="1"/>
</dbReference>
<evidence type="ECO:0000313" key="4">
    <source>
        <dbReference type="Proteomes" id="UP000321484"/>
    </source>
</evidence>
<dbReference type="RefSeq" id="WP_052113361.1">
    <property type="nucleotide sequence ID" value="NZ_BJYK01000005.1"/>
</dbReference>
<evidence type="ECO:0000313" key="3">
    <source>
        <dbReference type="EMBL" id="GEN80249.1"/>
    </source>
</evidence>
<dbReference type="Gene3D" id="1.10.10.2910">
    <property type="match status" value="1"/>
</dbReference>
<dbReference type="PROSITE" id="PS50943">
    <property type="entry name" value="HTH_CROC1"/>
    <property type="match status" value="1"/>
</dbReference>
<evidence type="ECO:0000259" key="2">
    <source>
        <dbReference type="PROSITE" id="PS50943"/>
    </source>
</evidence>
<feature type="domain" description="HTH cro/C1-type" evidence="2">
    <location>
        <begin position="25"/>
        <end position="79"/>
    </location>
</feature>
<dbReference type="Pfam" id="PF01381">
    <property type="entry name" value="HTH_3"/>
    <property type="match status" value="1"/>
</dbReference>
<reference evidence="3 4" key="1">
    <citation type="submission" date="2019-07" db="EMBL/GenBank/DDBJ databases">
        <title>Whole genome shotgun sequence of Actinotalea fermentans NBRC 105374.</title>
        <authorList>
            <person name="Hosoyama A."/>
            <person name="Uohara A."/>
            <person name="Ohji S."/>
            <person name="Ichikawa N."/>
        </authorList>
    </citation>
    <scope>NUCLEOTIDE SEQUENCE [LARGE SCALE GENOMIC DNA]</scope>
    <source>
        <strain evidence="3 4">NBRC 105374</strain>
    </source>
</reference>
<dbReference type="Pfam" id="PF06114">
    <property type="entry name" value="Peptidase_M78"/>
    <property type="match status" value="1"/>
</dbReference>
<dbReference type="CDD" id="cd00093">
    <property type="entry name" value="HTH_XRE"/>
    <property type="match status" value="1"/>
</dbReference>
<comment type="caution">
    <text evidence="3">The sequence shown here is derived from an EMBL/GenBank/DDBJ whole genome shotgun (WGS) entry which is preliminary data.</text>
</comment>
<dbReference type="InterPro" id="IPR052345">
    <property type="entry name" value="Rad_response_metalloprotease"/>
</dbReference>
<comment type="similarity">
    <text evidence="1">Belongs to the short-chain fatty acyl-CoA assimilation regulator (ScfR) family.</text>
</comment>
<sequence length="387" mass="43561">MVRPTSTADALRLADVARAFDPARLTQARRMCRMSKSELHDAVGVSAAAIGQYERGEVKPRADTVAALARALRVPPGFFAHGRPRVQVDIAEASFRRLRSTTVAQQQQAIAYVEQVWELSCYLEESVIFPSVDLPHWAAPDSYDVPDPISAARLMRKHWGLGLEPIKHLVYQLEQHGILTVLFSMKQDGDRDDKSRIDAFSTTALPRPVIVLTPDKANDVMRHRFSAAHELGHVVLHHGRQGTDSQMERQANTFAAEFLTPRDVIGDLLPRRINFTRLEELSQVWGVSVDSLLYRLKELEIVSESTQRRAYATLNSLPRRSQPIWDYAGERPELLKNAIELLDGAGVSLAQIAEDLQMAPQHIRRLADIDDPKPRLTLVKTPDNRLR</sequence>
<dbReference type="PANTHER" id="PTHR43236:SF1">
    <property type="entry name" value="BLL7220 PROTEIN"/>
    <property type="match status" value="1"/>
</dbReference>
<dbReference type="Gene3D" id="1.10.260.40">
    <property type="entry name" value="lambda repressor-like DNA-binding domains"/>
    <property type="match status" value="1"/>
</dbReference>
<protein>
    <submittedName>
        <fullName evidence="3">DNA-binding protein</fullName>
    </submittedName>
</protein>
<organism evidence="3 4">
    <name type="scientific">Actinotalea fermentans</name>
    <dbReference type="NCBI Taxonomy" id="43671"/>
    <lineage>
        <taxon>Bacteria</taxon>
        <taxon>Bacillati</taxon>
        <taxon>Actinomycetota</taxon>
        <taxon>Actinomycetes</taxon>
        <taxon>Micrococcales</taxon>
        <taxon>Cellulomonadaceae</taxon>
        <taxon>Actinotalea</taxon>
    </lineage>
</organism>
<dbReference type="InterPro" id="IPR001387">
    <property type="entry name" value="Cro/C1-type_HTH"/>
</dbReference>